<keyword evidence="1 2" id="KW-0694">RNA-binding</keyword>
<reference evidence="5" key="1">
    <citation type="journal article" date="2011" name="Genome Res.">
        <title>Deep small RNA sequencing from the nematode Ascaris reveals conservation, functional diversification, and novel developmental profiles.</title>
        <authorList>
            <person name="Wang J."/>
            <person name="Czech B."/>
            <person name="Crunk A."/>
            <person name="Wallace A."/>
            <person name="Mitreva M."/>
            <person name="Hannon G.J."/>
            <person name="Davis R.E."/>
        </authorList>
    </citation>
    <scope>NUCLEOTIDE SEQUENCE</scope>
</reference>
<dbReference type="GO" id="GO:0000900">
    <property type="term" value="F:mRNA regulatory element binding translation repressor activity"/>
    <property type="evidence" value="ECO:0007669"/>
    <property type="project" value="TreeGrafter"/>
</dbReference>
<dbReference type="EMBL" id="JI167914">
    <property type="protein sequence ID" value="ADY42840.1"/>
    <property type="molecule type" value="mRNA"/>
</dbReference>
<sequence length="614" mass="68043">MNTTMRRGSTEDRVAEHAAGKNINEGCTSCVSSEGVGAMTTATCELCVSAKTEGKEYDDINYVNNCAGEDDPSRHRSPYNGGIHPVKSLRERTNKDVLQAYQQLMKEAYACCTGPMILSPGIMPTQDNIASFNFASSASAQANAQQMANAFIEPNVCYSEIILQALHPAYGVPRFWSGEIPPRTYSNPTFSSKVFVGGVPWDITEQTLLQAFRKYGKCKVEWPTKEVCPLPRMNGGVSQRTKATGYVYIVLEHESCVGRILRDCTRECDSAGEWYFKITATHSDTPELRKVEIIPWVISDATYTANSSVKLDWKKTVFVGALHGMITARVLHAIMTEVYGNVVSVTIDTDRHKYPIGSGRVTFSSRTSYFRAIDSAFLEIRTSKFSKRVQIDPFLEDSPCSLCVRAHGSYFCRDRSCFNYYCFQCWQMRHCRAGPCGMHTALMRRPRRSSNIRYRDDTAHSSLITYCPFTSNQQSATRLCHCQAYASSRGVGREASLDTSFGPQQRAGARVMEHISHLTCSPSSFEKGTEPLCFVEANAYDRSSASAFHHRACGGVNTTRNTKSHTSPGCTSVANSKSHHFSSPFIDLTSSISPANTDNDDSPSTTPNESPYRA</sequence>
<organism evidence="5">
    <name type="scientific">Ascaris suum</name>
    <name type="common">Pig roundworm</name>
    <name type="synonym">Ascaris lumbricoides</name>
    <dbReference type="NCBI Taxonomy" id="6253"/>
    <lineage>
        <taxon>Eukaryota</taxon>
        <taxon>Metazoa</taxon>
        <taxon>Ecdysozoa</taxon>
        <taxon>Nematoda</taxon>
        <taxon>Chromadorea</taxon>
        <taxon>Rhabditida</taxon>
        <taxon>Spirurina</taxon>
        <taxon>Ascaridomorpha</taxon>
        <taxon>Ascaridoidea</taxon>
        <taxon>Ascarididae</taxon>
        <taxon>Ascaris</taxon>
    </lineage>
</organism>
<dbReference type="PROSITE" id="PS50102">
    <property type="entry name" value="RRM"/>
    <property type="match status" value="1"/>
</dbReference>
<dbReference type="GO" id="GO:0003730">
    <property type="term" value="F:mRNA 3'-UTR binding"/>
    <property type="evidence" value="ECO:0007669"/>
    <property type="project" value="InterPro"/>
</dbReference>
<dbReference type="GO" id="GO:0005737">
    <property type="term" value="C:cytoplasm"/>
    <property type="evidence" value="ECO:0007669"/>
    <property type="project" value="TreeGrafter"/>
</dbReference>
<dbReference type="InterPro" id="IPR000504">
    <property type="entry name" value="RRM_dom"/>
</dbReference>
<dbReference type="SUPFAM" id="SSF54928">
    <property type="entry name" value="RNA-binding domain, RBD"/>
    <property type="match status" value="1"/>
</dbReference>
<dbReference type="SMART" id="SM00360">
    <property type="entry name" value="RRM"/>
    <property type="match status" value="2"/>
</dbReference>
<dbReference type="InterPro" id="IPR012677">
    <property type="entry name" value="Nucleotide-bd_a/b_plait_sf"/>
</dbReference>
<dbReference type="GO" id="GO:0045202">
    <property type="term" value="C:synapse"/>
    <property type="evidence" value="ECO:0007669"/>
    <property type="project" value="TreeGrafter"/>
</dbReference>
<dbReference type="PANTHER" id="PTHR12566:SF9">
    <property type="entry name" value="CYTOPLASMIC POLYADENYLATION ELEMENT-BINDING PROTEIN 1"/>
    <property type="match status" value="1"/>
</dbReference>
<evidence type="ECO:0000256" key="1">
    <source>
        <dbReference type="ARBA" id="ARBA00022884"/>
    </source>
</evidence>
<dbReference type="GO" id="GO:0043005">
    <property type="term" value="C:neuron projection"/>
    <property type="evidence" value="ECO:0007669"/>
    <property type="project" value="TreeGrafter"/>
</dbReference>
<feature type="region of interest" description="Disordered" evidence="3">
    <location>
        <begin position="556"/>
        <end position="575"/>
    </location>
</feature>
<name>F1KY86_ASCSU</name>
<protein>
    <submittedName>
        <fullName evidence="5">Cytoplasmic polyadenylation element-binding protein 3</fullName>
    </submittedName>
</protein>
<evidence type="ECO:0000256" key="3">
    <source>
        <dbReference type="SAM" id="MobiDB-lite"/>
    </source>
</evidence>
<dbReference type="GO" id="GO:0043022">
    <property type="term" value="F:ribosome binding"/>
    <property type="evidence" value="ECO:0007669"/>
    <property type="project" value="TreeGrafter"/>
</dbReference>
<dbReference type="InterPro" id="IPR035979">
    <property type="entry name" value="RBD_domain_sf"/>
</dbReference>
<dbReference type="Pfam" id="PF16366">
    <property type="entry name" value="CEBP_ZZ"/>
    <property type="match status" value="1"/>
</dbReference>
<dbReference type="PANTHER" id="PTHR12566">
    <property type="entry name" value="CYTOPLASMIC POLYADENYLATION ELEMENT BINDING PROTEIN CPEB"/>
    <property type="match status" value="1"/>
</dbReference>
<evidence type="ECO:0000256" key="2">
    <source>
        <dbReference type="PROSITE-ProRule" id="PRU00176"/>
    </source>
</evidence>
<dbReference type="InterPro" id="IPR032296">
    <property type="entry name" value="CEBP_ZZ"/>
</dbReference>
<feature type="domain" description="RRM" evidence="4">
    <location>
        <begin position="315"/>
        <end position="396"/>
    </location>
</feature>
<dbReference type="GO" id="GO:0005634">
    <property type="term" value="C:nucleus"/>
    <property type="evidence" value="ECO:0007669"/>
    <property type="project" value="TreeGrafter"/>
</dbReference>
<dbReference type="CDD" id="cd19757">
    <property type="entry name" value="Bbox1"/>
    <property type="match status" value="1"/>
</dbReference>
<evidence type="ECO:0000259" key="4">
    <source>
        <dbReference type="PROSITE" id="PS50102"/>
    </source>
</evidence>
<dbReference type="GO" id="GO:0008135">
    <property type="term" value="F:translation factor activity, RNA binding"/>
    <property type="evidence" value="ECO:0007669"/>
    <property type="project" value="TreeGrafter"/>
</dbReference>
<dbReference type="InterPro" id="IPR038446">
    <property type="entry name" value="CEBP_ZZ_sf"/>
</dbReference>
<feature type="region of interest" description="Disordered" evidence="3">
    <location>
        <begin position="585"/>
        <end position="614"/>
    </location>
</feature>
<feature type="compositionally biased region" description="Polar residues" evidence="3">
    <location>
        <begin position="588"/>
        <end position="614"/>
    </location>
</feature>
<dbReference type="Gene3D" id="3.30.70.330">
    <property type="match status" value="2"/>
</dbReference>
<dbReference type="Pfam" id="PF16367">
    <property type="entry name" value="RRM_7"/>
    <property type="match status" value="1"/>
</dbReference>
<proteinExistence type="evidence at transcript level"/>
<evidence type="ECO:0000313" key="5">
    <source>
        <dbReference type="EMBL" id="ADY42840.1"/>
    </source>
</evidence>
<dbReference type="FunFam" id="3.30.70.330:FF:000483">
    <property type="entry name" value="Cytoplasmic polyadenylation element-binding protein 2"/>
    <property type="match status" value="1"/>
</dbReference>
<dbReference type="InterPro" id="IPR034819">
    <property type="entry name" value="CPEB"/>
</dbReference>
<accession>F1KY86</accession>
<dbReference type="AlphaFoldDB" id="F1KY86"/>
<dbReference type="GO" id="GO:2000766">
    <property type="term" value="P:negative regulation of cytoplasmic translation"/>
    <property type="evidence" value="ECO:0007669"/>
    <property type="project" value="TreeGrafter"/>
</dbReference>
<dbReference type="Gene3D" id="4.10.640.40">
    <property type="entry name" value="Cytoplasmic polyadenylation element-binding protein, ZZ domain"/>
    <property type="match status" value="1"/>
</dbReference>